<dbReference type="CDD" id="cd16917">
    <property type="entry name" value="HATPase_UhpB-NarQ-NarX-like"/>
    <property type="match status" value="1"/>
</dbReference>
<dbReference type="InterPro" id="IPR050482">
    <property type="entry name" value="Sensor_HK_TwoCompSys"/>
</dbReference>
<evidence type="ECO:0000256" key="4">
    <source>
        <dbReference type="ARBA" id="ARBA00022692"/>
    </source>
</evidence>
<evidence type="ECO:0000259" key="11">
    <source>
        <dbReference type="Pfam" id="PF07730"/>
    </source>
</evidence>
<evidence type="ECO:0000259" key="10">
    <source>
        <dbReference type="Pfam" id="PF02518"/>
    </source>
</evidence>
<dbReference type="Gene3D" id="3.30.450.40">
    <property type="match status" value="1"/>
</dbReference>
<dbReference type="Gene3D" id="1.20.5.1930">
    <property type="match status" value="1"/>
</dbReference>
<dbReference type="EMBL" id="CP045503">
    <property type="protein sequence ID" value="QPG60486.1"/>
    <property type="molecule type" value="Genomic_DNA"/>
</dbReference>
<feature type="domain" description="Histidine kinase/HSP90-like ATPase" evidence="10">
    <location>
        <begin position="297"/>
        <end position="385"/>
    </location>
</feature>
<evidence type="ECO:0000313" key="13">
    <source>
        <dbReference type="Proteomes" id="UP000316416"/>
    </source>
</evidence>
<dbReference type="GO" id="GO:0016301">
    <property type="term" value="F:kinase activity"/>
    <property type="evidence" value="ECO:0007669"/>
    <property type="project" value="UniProtKB-KW"/>
</dbReference>
<dbReference type="Gene3D" id="3.30.565.10">
    <property type="entry name" value="Histidine kinase-like ATPase, C-terminal domain"/>
    <property type="match status" value="1"/>
</dbReference>
<sequence>MFLSSAEHDFFIDVLNALLENDNDTIPEKIKEALTNYLPIADVQRMAILRLKDGDTFEGGYSVATKGYTPTLIPREGIKTPYVSKISKGQMVCHSGPISDVFTQDEIEMVGMQGIIAHCVLPITVRGKIWGAIASSRYKNHDTWAPVLLERLKALGQILAAAYERYQFWVSIETQNEQLESLSRHLMESQETERRLLSRELHDNYSQRLALLTIKANSVAEVVRESVKPEAIELLNTIQQLAKDMQSLSRSLHPAIIEDLGLNAALKAESRRIAQISELELQTMFADLPRLSNELSLNLYRVLQESLNNVVKHAQASAVFISLEIIKGQLNYQIVDDGIGCKACLEKNRGSIGLVSIRERVQLFNGTVTFISPDEGGFVVDIAIPSIEDHYE</sequence>
<reference evidence="12" key="1">
    <citation type="submission" date="2021-07" db="EMBL/GenBank/DDBJ databases">
        <title>Shewanella sp. YLB-07 whole genome sequence.</title>
        <authorList>
            <person name="Yu L."/>
        </authorList>
    </citation>
    <scope>NUCLEOTIDE SEQUENCE</scope>
    <source>
        <strain evidence="12">YLB-08</strain>
    </source>
</reference>
<accession>A0ABX6VFI3</accession>
<dbReference type="InterPro" id="IPR003018">
    <property type="entry name" value="GAF"/>
</dbReference>
<dbReference type="SUPFAM" id="SSF55781">
    <property type="entry name" value="GAF domain-like"/>
    <property type="match status" value="1"/>
</dbReference>
<evidence type="ECO:0000256" key="5">
    <source>
        <dbReference type="ARBA" id="ARBA00022777"/>
    </source>
</evidence>
<dbReference type="InterPro" id="IPR036890">
    <property type="entry name" value="HATPase_C_sf"/>
</dbReference>
<dbReference type="PANTHER" id="PTHR24421:SF37">
    <property type="entry name" value="SENSOR HISTIDINE KINASE NARS"/>
    <property type="match status" value="1"/>
</dbReference>
<dbReference type="InterPro" id="IPR011712">
    <property type="entry name" value="Sig_transdc_His_kin_sub3_dim/P"/>
</dbReference>
<proteinExistence type="predicted"/>
<organism evidence="12 13">
    <name type="scientific">Shewanella eurypsychrophilus</name>
    <dbReference type="NCBI Taxonomy" id="2593656"/>
    <lineage>
        <taxon>Bacteria</taxon>
        <taxon>Pseudomonadati</taxon>
        <taxon>Pseudomonadota</taxon>
        <taxon>Gammaproteobacteria</taxon>
        <taxon>Alteromonadales</taxon>
        <taxon>Shewanellaceae</taxon>
        <taxon>Shewanella</taxon>
    </lineage>
</organism>
<keyword evidence="7" id="KW-0902">Two-component regulatory system</keyword>
<feature type="domain" description="GAF" evidence="9">
    <location>
        <begin position="39"/>
        <end position="162"/>
    </location>
</feature>
<dbReference type="SUPFAM" id="SSF55874">
    <property type="entry name" value="ATPase domain of HSP90 chaperone/DNA topoisomerase II/histidine kinase"/>
    <property type="match status" value="1"/>
</dbReference>
<name>A0ABX6VFI3_9GAMM</name>
<keyword evidence="6" id="KW-1133">Transmembrane helix</keyword>
<dbReference type="Pfam" id="PF01590">
    <property type="entry name" value="GAF"/>
    <property type="match status" value="1"/>
</dbReference>
<evidence type="ECO:0000313" key="12">
    <source>
        <dbReference type="EMBL" id="QPG60486.1"/>
    </source>
</evidence>
<dbReference type="PANTHER" id="PTHR24421">
    <property type="entry name" value="NITRATE/NITRITE SENSOR PROTEIN NARX-RELATED"/>
    <property type="match status" value="1"/>
</dbReference>
<keyword evidence="8" id="KW-0472">Membrane</keyword>
<evidence type="ECO:0000256" key="2">
    <source>
        <dbReference type="ARBA" id="ARBA00022475"/>
    </source>
</evidence>
<dbReference type="Pfam" id="PF07730">
    <property type="entry name" value="HisKA_3"/>
    <property type="match status" value="1"/>
</dbReference>
<keyword evidence="2" id="KW-1003">Cell membrane</keyword>
<comment type="subcellular location">
    <subcellularLocation>
        <location evidence="1">Cell membrane</location>
        <topology evidence="1">Multi-pass membrane protein</topology>
    </subcellularLocation>
</comment>
<evidence type="ECO:0000259" key="9">
    <source>
        <dbReference type="Pfam" id="PF01590"/>
    </source>
</evidence>
<evidence type="ECO:0000256" key="1">
    <source>
        <dbReference type="ARBA" id="ARBA00004651"/>
    </source>
</evidence>
<keyword evidence="3" id="KW-0808">Transferase</keyword>
<evidence type="ECO:0000256" key="6">
    <source>
        <dbReference type="ARBA" id="ARBA00022989"/>
    </source>
</evidence>
<protein>
    <submittedName>
        <fullName evidence="12">GAF domain-containing sensor histidine kinase</fullName>
    </submittedName>
</protein>
<evidence type="ECO:0000256" key="3">
    <source>
        <dbReference type="ARBA" id="ARBA00022679"/>
    </source>
</evidence>
<keyword evidence="5 12" id="KW-0418">Kinase</keyword>
<feature type="domain" description="Signal transduction histidine kinase subgroup 3 dimerisation and phosphoacceptor" evidence="11">
    <location>
        <begin position="193"/>
        <end position="252"/>
    </location>
</feature>
<dbReference type="Pfam" id="PF02518">
    <property type="entry name" value="HATPase_c"/>
    <property type="match status" value="1"/>
</dbReference>
<dbReference type="InterPro" id="IPR029016">
    <property type="entry name" value="GAF-like_dom_sf"/>
</dbReference>
<keyword evidence="4" id="KW-0812">Transmembrane</keyword>
<dbReference type="InterPro" id="IPR003594">
    <property type="entry name" value="HATPase_dom"/>
</dbReference>
<evidence type="ECO:0000256" key="7">
    <source>
        <dbReference type="ARBA" id="ARBA00023012"/>
    </source>
</evidence>
<dbReference type="Proteomes" id="UP000316416">
    <property type="component" value="Chromosome"/>
</dbReference>
<evidence type="ECO:0000256" key="8">
    <source>
        <dbReference type="ARBA" id="ARBA00023136"/>
    </source>
</evidence>
<keyword evidence="13" id="KW-1185">Reference proteome</keyword>
<gene>
    <name evidence="12" type="ORF">FM038_014585</name>
</gene>